<dbReference type="InParanoid" id="A0A1X7TJS3"/>
<organism evidence="1">
    <name type="scientific">Amphimedon queenslandica</name>
    <name type="common">Sponge</name>
    <dbReference type="NCBI Taxonomy" id="400682"/>
    <lineage>
        <taxon>Eukaryota</taxon>
        <taxon>Metazoa</taxon>
        <taxon>Porifera</taxon>
        <taxon>Demospongiae</taxon>
        <taxon>Heteroscleromorpha</taxon>
        <taxon>Haplosclerida</taxon>
        <taxon>Niphatidae</taxon>
        <taxon>Amphimedon</taxon>
    </lineage>
</organism>
<dbReference type="EnsemblMetazoa" id="Aqu2.1.14988_001">
    <property type="protein sequence ID" value="Aqu2.1.14988_001"/>
    <property type="gene ID" value="Aqu2.1.14988"/>
</dbReference>
<dbReference type="AlphaFoldDB" id="A0A1X7TJS3"/>
<name>A0A1X7TJS3_AMPQE</name>
<accession>A0A1X7TJS3</accession>
<proteinExistence type="predicted"/>
<evidence type="ECO:0000313" key="1">
    <source>
        <dbReference type="EnsemblMetazoa" id="Aqu2.1.14988_001"/>
    </source>
</evidence>
<sequence>VERERERLLLELFPWLNDQCQFHHVSINLQRLCVHRLRVSFSNEEGEGSGVLCSFFTPVYE</sequence>
<reference evidence="1" key="1">
    <citation type="submission" date="2017-05" db="UniProtKB">
        <authorList>
            <consortium name="EnsemblMetazoa"/>
        </authorList>
    </citation>
    <scope>IDENTIFICATION</scope>
</reference>
<protein>
    <submittedName>
        <fullName evidence="1">Uncharacterized protein</fullName>
    </submittedName>
</protein>